<dbReference type="SUPFAM" id="SSF51735">
    <property type="entry name" value="NAD(P)-binding Rossmann-fold domains"/>
    <property type="match status" value="1"/>
</dbReference>
<proteinExistence type="inferred from homology"/>
<comment type="similarity">
    <text evidence="1">Belongs to the short-chain dehydrogenases/reductases (SDR) family.</text>
</comment>
<evidence type="ECO:0000256" key="2">
    <source>
        <dbReference type="ARBA" id="ARBA00023002"/>
    </source>
</evidence>
<accession>A0A917TAT4</accession>
<dbReference type="PRINTS" id="PR00081">
    <property type="entry name" value="GDHRDH"/>
</dbReference>
<dbReference type="Gene3D" id="3.40.50.720">
    <property type="entry name" value="NAD(P)-binding Rossmann-like Domain"/>
    <property type="match status" value="1"/>
</dbReference>
<dbReference type="RefSeq" id="WP_188944719.1">
    <property type="nucleotide sequence ID" value="NZ_BMNA01000016.1"/>
</dbReference>
<feature type="region of interest" description="Disordered" evidence="3">
    <location>
        <begin position="296"/>
        <end position="330"/>
    </location>
</feature>
<dbReference type="InterPro" id="IPR057326">
    <property type="entry name" value="KR_dom"/>
</dbReference>
<dbReference type="PANTHER" id="PTHR44196">
    <property type="entry name" value="DEHYDROGENASE/REDUCTASE SDR FAMILY MEMBER 7B"/>
    <property type="match status" value="1"/>
</dbReference>
<dbReference type="PANTHER" id="PTHR44196:SF1">
    <property type="entry name" value="DEHYDROGENASE_REDUCTASE SDR FAMILY MEMBER 7B"/>
    <property type="match status" value="1"/>
</dbReference>
<reference evidence="5" key="1">
    <citation type="journal article" date="2014" name="Int. J. Syst. Evol. Microbiol.">
        <title>Complete genome sequence of Corynebacterium casei LMG S-19264T (=DSM 44701T), isolated from a smear-ripened cheese.</title>
        <authorList>
            <consortium name="US DOE Joint Genome Institute (JGI-PGF)"/>
            <person name="Walter F."/>
            <person name="Albersmeier A."/>
            <person name="Kalinowski J."/>
            <person name="Ruckert C."/>
        </authorList>
    </citation>
    <scope>NUCLEOTIDE SEQUENCE</scope>
    <source>
        <strain evidence="5">CGMCC 4.7308</strain>
    </source>
</reference>
<dbReference type="SMART" id="SM00822">
    <property type="entry name" value="PKS_KR"/>
    <property type="match status" value="1"/>
</dbReference>
<feature type="domain" description="Ketoreductase" evidence="4">
    <location>
        <begin position="11"/>
        <end position="196"/>
    </location>
</feature>
<name>A0A917TAT4_9ACTN</name>
<evidence type="ECO:0000313" key="5">
    <source>
        <dbReference type="EMBL" id="GGM16698.1"/>
    </source>
</evidence>
<evidence type="ECO:0000313" key="6">
    <source>
        <dbReference type="Proteomes" id="UP000655208"/>
    </source>
</evidence>
<comment type="caution">
    <text evidence="5">The sequence shown here is derived from an EMBL/GenBank/DDBJ whole genome shotgun (WGS) entry which is preliminary data.</text>
</comment>
<dbReference type="GO" id="GO:0016491">
    <property type="term" value="F:oxidoreductase activity"/>
    <property type="evidence" value="ECO:0007669"/>
    <property type="project" value="UniProtKB-KW"/>
</dbReference>
<keyword evidence="6" id="KW-1185">Reference proteome</keyword>
<dbReference type="Proteomes" id="UP000655208">
    <property type="component" value="Unassembled WGS sequence"/>
</dbReference>
<dbReference type="InterPro" id="IPR002347">
    <property type="entry name" value="SDR_fam"/>
</dbReference>
<gene>
    <name evidence="5" type="ORF">GCM10011594_40990</name>
</gene>
<dbReference type="InterPro" id="IPR036291">
    <property type="entry name" value="NAD(P)-bd_dom_sf"/>
</dbReference>
<dbReference type="GO" id="GO:0016020">
    <property type="term" value="C:membrane"/>
    <property type="evidence" value="ECO:0007669"/>
    <property type="project" value="TreeGrafter"/>
</dbReference>
<keyword evidence="2" id="KW-0560">Oxidoreductase</keyword>
<protein>
    <submittedName>
        <fullName evidence="5">Short-chain dehydrogenase</fullName>
    </submittedName>
</protein>
<evidence type="ECO:0000256" key="3">
    <source>
        <dbReference type="SAM" id="MobiDB-lite"/>
    </source>
</evidence>
<dbReference type="PROSITE" id="PS00061">
    <property type="entry name" value="ADH_SHORT"/>
    <property type="match status" value="1"/>
</dbReference>
<organism evidence="5 6">
    <name type="scientific">Nakamurella endophytica</name>
    <dbReference type="NCBI Taxonomy" id="1748367"/>
    <lineage>
        <taxon>Bacteria</taxon>
        <taxon>Bacillati</taxon>
        <taxon>Actinomycetota</taxon>
        <taxon>Actinomycetes</taxon>
        <taxon>Nakamurellales</taxon>
        <taxon>Nakamurellaceae</taxon>
        <taxon>Nakamurella</taxon>
    </lineage>
</organism>
<sequence length="330" mass="34131">MSEQGTTARAQVALVTGASSGIGRATARALAARGWSLVLCARSADGLAAVEAECVAAGAPALAVPTDVGDRGRVEDAFAAATERFGRVDAVVNSAAVVGYGRFEDVPAEVYDRVVTTNLLGTANVARAALAHFKEHGGGRLVLIGSLLGKIAVPFMSPYVTSKWGVQALARTLQVEARETPGIQVSLVSPGSINTPAYLQAANYAGWEGRPPPPIDPPEKVAAAVLRCLDRPRRDEGVGVFNPVVVLGFRMLPALYDLLVTPLAKVGALSRRALEPFAGTVFEPRPAAEEVHGVWDRWGRRRSEAPPSGTGAQSGATGDPGPATRAGGGA</sequence>
<dbReference type="InterPro" id="IPR020904">
    <property type="entry name" value="Sc_DH/Rdtase_CS"/>
</dbReference>
<dbReference type="AlphaFoldDB" id="A0A917TAT4"/>
<evidence type="ECO:0000256" key="1">
    <source>
        <dbReference type="ARBA" id="ARBA00006484"/>
    </source>
</evidence>
<reference evidence="5" key="2">
    <citation type="submission" date="2020-09" db="EMBL/GenBank/DDBJ databases">
        <authorList>
            <person name="Sun Q."/>
            <person name="Zhou Y."/>
        </authorList>
    </citation>
    <scope>NUCLEOTIDE SEQUENCE</scope>
    <source>
        <strain evidence="5">CGMCC 4.7308</strain>
    </source>
</reference>
<dbReference type="Pfam" id="PF00106">
    <property type="entry name" value="adh_short"/>
    <property type="match status" value="1"/>
</dbReference>
<evidence type="ECO:0000259" key="4">
    <source>
        <dbReference type="SMART" id="SM00822"/>
    </source>
</evidence>
<dbReference type="EMBL" id="BMNA01000016">
    <property type="protein sequence ID" value="GGM16698.1"/>
    <property type="molecule type" value="Genomic_DNA"/>
</dbReference>